<reference evidence="1 2" key="2">
    <citation type="submission" date="2020-03" db="EMBL/GenBank/DDBJ databases">
        <authorList>
            <person name="Ichikawa N."/>
            <person name="Kimura A."/>
            <person name="Kitahashi Y."/>
            <person name="Uohara A."/>
        </authorList>
    </citation>
    <scope>NUCLEOTIDE SEQUENCE [LARGE SCALE GENOMIC DNA]</scope>
    <source>
        <strain evidence="1 2">NBRC 108639</strain>
    </source>
</reference>
<protein>
    <recommendedName>
        <fullName evidence="3">Alanine-rich protein</fullName>
    </recommendedName>
</protein>
<evidence type="ECO:0000313" key="1">
    <source>
        <dbReference type="EMBL" id="GFJ81324.1"/>
    </source>
</evidence>
<reference evidence="1 2" key="1">
    <citation type="submission" date="2020-03" db="EMBL/GenBank/DDBJ databases">
        <title>Whole genome shotgun sequence of Phytohabitans houttuyneae NBRC 108639.</title>
        <authorList>
            <person name="Komaki H."/>
            <person name="Tamura T."/>
        </authorList>
    </citation>
    <scope>NUCLEOTIDE SEQUENCE [LARGE SCALE GENOMIC DNA]</scope>
    <source>
        <strain evidence="1 2">NBRC 108639</strain>
    </source>
</reference>
<organism evidence="1 2">
    <name type="scientific">Phytohabitans houttuyneae</name>
    <dbReference type="NCBI Taxonomy" id="1076126"/>
    <lineage>
        <taxon>Bacteria</taxon>
        <taxon>Bacillati</taxon>
        <taxon>Actinomycetota</taxon>
        <taxon>Actinomycetes</taxon>
        <taxon>Micromonosporales</taxon>
        <taxon>Micromonosporaceae</taxon>
    </lineage>
</organism>
<sequence length="365" mass="39039">MVTLSGHAYCWDVLGDPAFADRAADLGLDFVTLAAAYHSVRAATPLHPRHQVVDARYAVLYRPVRESVWRGRRLRPLAPDWMDGPDPFRAAASALSVRGIEVAAWVVLTHNSRLGTAHPDLAVVNCFGDPYRHALCPSWEEVRDYAALLAAEAIRDVPVAAVSLEACGQLGVVHAAHHDKTAGAWSEQARRWLSVCCCPACRRGWDAAGADPERIVAQLRAGVRAGTPVDDAETIVDSRLRAAETLRAQCVAALGGTPVILHASVDRWATGPSPGRAAATPGRLLLNAWAVSPEPVRAVRTAVQRGDTVHAYVTALAPTSTSDLPEHVLRLVDAGASGINLYHLGLAPPQGQQAMRAVAKILERT</sequence>
<evidence type="ECO:0000313" key="2">
    <source>
        <dbReference type="Proteomes" id="UP000482800"/>
    </source>
</evidence>
<gene>
    <name evidence="1" type="ORF">Phou_055040</name>
</gene>
<accession>A0A6V8KC33</accession>
<keyword evidence="2" id="KW-1185">Reference proteome</keyword>
<dbReference type="AlphaFoldDB" id="A0A6V8KC33"/>
<comment type="caution">
    <text evidence="1">The sequence shown here is derived from an EMBL/GenBank/DDBJ whole genome shotgun (WGS) entry which is preliminary data.</text>
</comment>
<proteinExistence type="predicted"/>
<dbReference type="EMBL" id="BLPF01000002">
    <property type="protein sequence ID" value="GFJ81324.1"/>
    <property type="molecule type" value="Genomic_DNA"/>
</dbReference>
<dbReference type="Proteomes" id="UP000482800">
    <property type="component" value="Unassembled WGS sequence"/>
</dbReference>
<evidence type="ECO:0008006" key="3">
    <source>
        <dbReference type="Google" id="ProtNLM"/>
    </source>
</evidence>
<name>A0A6V8KC33_9ACTN</name>
<dbReference type="RefSeq" id="WP_218579210.1">
    <property type="nucleotide sequence ID" value="NZ_BAABGO010000019.1"/>
</dbReference>